<dbReference type="PRINTS" id="PR01415">
    <property type="entry name" value="ANKYRIN"/>
</dbReference>
<dbReference type="PANTHER" id="PTHR24123:SF33">
    <property type="entry name" value="PROTEIN HOS4"/>
    <property type="match status" value="1"/>
</dbReference>
<dbReference type="Gene3D" id="1.25.40.20">
    <property type="entry name" value="Ankyrin repeat-containing domain"/>
    <property type="match status" value="4"/>
</dbReference>
<keyword evidence="2" id="KW-0677">Repeat</keyword>
<dbReference type="PROSITE" id="PS01357">
    <property type="entry name" value="ZF_ZZ_1"/>
    <property type="match status" value="1"/>
</dbReference>
<feature type="repeat" description="ANK" evidence="6">
    <location>
        <begin position="1213"/>
        <end position="1239"/>
    </location>
</feature>
<feature type="region of interest" description="Disordered" evidence="7">
    <location>
        <begin position="716"/>
        <end position="743"/>
    </location>
</feature>
<feature type="repeat" description="ANK" evidence="6">
    <location>
        <begin position="1312"/>
        <end position="1344"/>
    </location>
</feature>
<evidence type="ECO:0000259" key="8">
    <source>
        <dbReference type="PROSITE" id="PS01357"/>
    </source>
</evidence>
<sequence length="1478" mass="164693">MNPINLALGAINLPILFSTCLDIIEKIDDYRHFSADERALAIQFASHRLRFKKWGKALGLSRETIDLSERRHEALTDPDTLQTVRQIINAAHEILNNQQGKISQDGSNRRNEPSTENGPSFTRNLVELPRTTTKSRVAKLAWALRGKSRREGQVELFGRLIQHLYHLVPIDALPQLMIGLAVQDGSQTVAGNASWASEMRTVLKKLEDKAETEILRELHTWLSQHPSNEIFEEALQARLDDTCGWILERPIFQQWFSLQEDEAKSKLLWINGPAGFGKTILRAGIVEHLLATAQTPVAYFFFSSDFESRNDPYEAIRCWISSVMFQNKIIFDCVRMSRETHLGSVATRTVTMRLLQEIVHVLPGCIFIIDGLDECTWLGKESIRATDSITHFLEHLDHAIADSATRIIITSRDEPIIRAGIQNMESAILEHRISPDDINSDIQNYSRSIVEKKLFKKSEMIKDEISQKMATQCAGQFLWLKLQENSLRGWKNLKQLQDTIDKTPSGLEGLYQRNWARMSQLPEDERTRAFTLLRWVTFAARPLTVAELTEAALISIDFNEYPLDDLPDTIDDEYINSEILGLCGSLLNIYENSLDSGSSTVRLTHFSIKQYYLYQDPHSRSILIQNEHLRHSNEKRENTTIAQICLRYIQYEEAWGLCASKDSSQVQGSFRDYAAEFWSHHAREGDEEDVLMNRFIDALFDSHDLTNWERWREHYDSKEKSRAEKSTEDSRSEDANKNQENLTSFKQPSPLFYATKLNLTNLTLRLIDKHSDHLDDRSLFGETALAAACSNGNEQIAQLLISSCADISLATWSGQTPLHLAARNGHLSLVRLLLESGSEVNSVDSCKATPLHSAAEAKQTEVAKLLLQYGANVIAVDENGHPPLYFPLERNDISMARLLIAAAPDQIKLAGKYYKWLPLHFTAQFNILESTRLLLDYGADPDLVSDLGSTALTLAAHLDSSEIVHLLIEKGADVNIRDSGGITAMIFAAWNKNSEIVQVLVENGANLDTIDDNGLCALHYAAVSGSVDCVRVLLAAGANQELLTDYTGCSPLFLASDRGQTEIVRLLLENGADPEIKTTEHETPLCTAIAGCHVEVVSILLENGADYAAVICRSALIPSVFAASLGHIRILEVLLSYGVDISLPTPSGITPLMGASKALQLDTMRFLLDKGANVAAIDNRGRSVLFYAAEEGGSDAIKLLLSGGANVLAIDQDGWTVLHFAAFRGHADVVRMLLEAGADGHAAISRGYTALFYAVEGGHIETLHVLLDAGLTILDQAGDNILHVASLYGQYEVIKDQLRTSDQGTINQTEAEGRTPLFNAAMRGYGDIVELLLSKNAHVNKRDRYGSSALFAAVRNQHLEVVKQLLAIDQIVLDYEDGFGRTISSWAHRSKNEELIKLVDFAAAEKKLEVQSHIDTSAPSKKYAFDPNAPWCDICTRCIQLGARSFKCKLCADFIICSECATAGLKCRETSHEWISRS</sequence>
<feature type="repeat" description="ANK" evidence="6">
    <location>
        <begin position="947"/>
        <end position="979"/>
    </location>
</feature>
<feature type="repeat" description="ANK" evidence="6">
    <location>
        <begin position="1013"/>
        <end position="1045"/>
    </location>
</feature>
<keyword evidence="10" id="KW-1185">Reference proteome</keyword>
<comment type="caution">
    <text evidence="9">The sequence shown here is derived from an EMBL/GenBank/DDBJ whole genome shotgun (WGS) entry which is preliminary data.</text>
</comment>
<dbReference type="SUPFAM" id="SSF48403">
    <property type="entry name" value="Ankyrin repeat"/>
    <property type="match status" value="2"/>
</dbReference>
<dbReference type="InterPro" id="IPR029498">
    <property type="entry name" value="HeLo_dom"/>
</dbReference>
<evidence type="ECO:0000313" key="10">
    <source>
        <dbReference type="Proteomes" id="UP000054821"/>
    </source>
</evidence>
<evidence type="ECO:0000256" key="1">
    <source>
        <dbReference type="ARBA" id="ARBA00022723"/>
    </source>
</evidence>
<proteinExistence type="predicted"/>
<evidence type="ECO:0000256" key="7">
    <source>
        <dbReference type="SAM" id="MobiDB-lite"/>
    </source>
</evidence>
<dbReference type="GeneID" id="29981193"/>
<feature type="compositionally biased region" description="Basic and acidic residues" evidence="7">
    <location>
        <begin position="716"/>
        <end position="737"/>
    </location>
</feature>
<dbReference type="Proteomes" id="UP000054821">
    <property type="component" value="Unassembled WGS sequence"/>
</dbReference>
<dbReference type="PROSITE" id="PS50297">
    <property type="entry name" value="ANK_REP_REGION"/>
    <property type="match status" value="12"/>
</dbReference>
<evidence type="ECO:0000256" key="3">
    <source>
        <dbReference type="ARBA" id="ARBA00022771"/>
    </source>
</evidence>
<name>A0A2P4Z8G5_9HYPO</name>
<organism evidence="9 10">
    <name type="scientific">Trichoderma gamsii</name>
    <dbReference type="NCBI Taxonomy" id="398673"/>
    <lineage>
        <taxon>Eukaryota</taxon>
        <taxon>Fungi</taxon>
        <taxon>Dikarya</taxon>
        <taxon>Ascomycota</taxon>
        <taxon>Pezizomycotina</taxon>
        <taxon>Sordariomycetes</taxon>
        <taxon>Hypocreomycetidae</taxon>
        <taxon>Hypocreales</taxon>
        <taxon>Hypocreaceae</taxon>
        <taxon>Trichoderma</taxon>
    </lineage>
</organism>
<feature type="repeat" description="ANK" evidence="6">
    <location>
        <begin position="1047"/>
        <end position="1079"/>
    </location>
</feature>
<gene>
    <name evidence="9" type="ORF">TGAM01_v210547</name>
</gene>
<dbReference type="Pfam" id="PF13606">
    <property type="entry name" value="Ank_3"/>
    <property type="match status" value="1"/>
</dbReference>
<evidence type="ECO:0000256" key="6">
    <source>
        <dbReference type="PROSITE-ProRule" id="PRU00023"/>
    </source>
</evidence>
<dbReference type="PROSITE" id="PS50088">
    <property type="entry name" value="ANK_REPEAT"/>
    <property type="match status" value="14"/>
</dbReference>
<dbReference type="EMBL" id="JPDN02000065">
    <property type="protein sequence ID" value="PON20589.1"/>
    <property type="molecule type" value="Genomic_DNA"/>
</dbReference>
<feature type="repeat" description="ANK" evidence="6">
    <location>
        <begin position="780"/>
        <end position="812"/>
    </location>
</feature>
<dbReference type="Gene3D" id="3.40.50.300">
    <property type="entry name" value="P-loop containing nucleotide triphosphate hydrolases"/>
    <property type="match status" value="1"/>
</dbReference>
<reference evidence="9 10" key="1">
    <citation type="journal article" date="2016" name="Genome Announc.">
        <title>Draft Whole-Genome Sequence of Trichoderma gamsii T6085, a Promising Biocontrol Agent of Fusarium Head Blight on Wheat.</title>
        <authorList>
            <person name="Baroncelli R."/>
            <person name="Zapparata A."/>
            <person name="Piaggeschi G."/>
            <person name="Sarrocco S."/>
            <person name="Vannacci G."/>
        </authorList>
    </citation>
    <scope>NUCLEOTIDE SEQUENCE [LARGE SCALE GENOMIC DNA]</scope>
    <source>
        <strain evidence="9 10">T6085</strain>
    </source>
</reference>
<feature type="repeat" description="ANK" evidence="6">
    <location>
        <begin position="1246"/>
        <end position="1273"/>
    </location>
</feature>
<keyword evidence="1" id="KW-0479">Metal-binding</keyword>
<dbReference type="InterPro" id="IPR054471">
    <property type="entry name" value="GPIID_WHD"/>
</dbReference>
<dbReference type="InterPro" id="IPR051165">
    <property type="entry name" value="Multifunctional_ANK_Repeat"/>
</dbReference>
<feature type="region of interest" description="Disordered" evidence="7">
    <location>
        <begin position="98"/>
        <end position="122"/>
    </location>
</feature>
<evidence type="ECO:0000313" key="9">
    <source>
        <dbReference type="EMBL" id="PON20589.1"/>
    </source>
</evidence>
<dbReference type="Pfam" id="PF13637">
    <property type="entry name" value="Ank_4"/>
    <property type="match status" value="1"/>
</dbReference>
<feature type="repeat" description="ANK" evidence="6">
    <location>
        <begin position="1080"/>
        <end position="1106"/>
    </location>
</feature>
<dbReference type="SUPFAM" id="SSF52540">
    <property type="entry name" value="P-loop containing nucleoside triphosphate hydrolases"/>
    <property type="match status" value="1"/>
</dbReference>
<dbReference type="InterPro" id="IPR000433">
    <property type="entry name" value="Znf_ZZ"/>
</dbReference>
<evidence type="ECO:0000256" key="5">
    <source>
        <dbReference type="ARBA" id="ARBA00023043"/>
    </source>
</evidence>
<dbReference type="InterPro" id="IPR056884">
    <property type="entry name" value="NPHP3-like_N"/>
</dbReference>
<dbReference type="Pfam" id="PF00023">
    <property type="entry name" value="Ank"/>
    <property type="match status" value="1"/>
</dbReference>
<feature type="repeat" description="ANK" evidence="6">
    <location>
        <begin position="1147"/>
        <end position="1179"/>
    </location>
</feature>
<dbReference type="Pfam" id="PF14479">
    <property type="entry name" value="HeLo"/>
    <property type="match status" value="1"/>
</dbReference>
<evidence type="ECO:0000256" key="4">
    <source>
        <dbReference type="ARBA" id="ARBA00022833"/>
    </source>
</evidence>
<dbReference type="PANTHER" id="PTHR24123">
    <property type="entry name" value="ANKYRIN REPEAT-CONTAINING"/>
    <property type="match status" value="1"/>
</dbReference>
<feature type="repeat" description="ANK" evidence="6">
    <location>
        <begin position="846"/>
        <end position="878"/>
    </location>
</feature>
<dbReference type="InterPro" id="IPR002110">
    <property type="entry name" value="Ankyrin_rpt"/>
</dbReference>
<feature type="repeat" description="ANK" evidence="6">
    <location>
        <begin position="1180"/>
        <end position="1212"/>
    </location>
</feature>
<accession>A0A2P4Z8G5</accession>
<keyword evidence="4" id="KW-0862">Zinc</keyword>
<dbReference type="Pfam" id="PF24883">
    <property type="entry name" value="NPHP3_N"/>
    <property type="match status" value="1"/>
</dbReference>
<dbReference type="STRING" id="398673.A0A2P4Z8G5"/>
<dbReference type="GO" id="GO:0008270">
    <property type="term" value="F:zinc ion binding"/>
    <property type="evidence" value="ECO:0007669"/>
    <property type="project" value="UniProtKB-KW"/>
</dbReference>
<dbReference type="Gene3D" id="1.20.120.1020">
    <property type="entry name" value="Prion-inhibition and propagation, HeLo domain"/>
    <property type="match status" value="1"/>
</dbReference>
<dbReference type="Pfam" id="PF22939">
    <property type="entry name" value="WHD_GPIID"/>
    <property type="match status" value="1"/>
</dbReference>
<keyword evidence="5 6" id="KW-0040">ANK repeat</keyword>
<feature type="domain" description="ZZ-type" evidence="8">
    <location>
        <begin position="1435"/>
        <end position="1460"/>
    </location>
</feature>
<evidence type="ECO:0000256" key="2">
    <source>
        <dbReference type="ARBA" id="ARBA00022737"/>
    </source>
</evidence>
<dbReference type="Pfam" id="PF12796">
    <property type="entry name" value="Ank_2"/>
    <property type="match status" value="5"/>
</dbReference>
<dbReference type="SMART" id="SM00248">
    <property type="entry name" value="ANK"/>
    <property type="match status" value="18"/>
</dbReference>
<dbReference type="InterPro" id="IPR036770">
    <property type="entry name" value="Ankyrin_rpt-contain_sf"/>
</dbReference>
<feature type="repeat" description="ANK" evidence="6">
    <location>
        <begin position="914"/>
        <end position="946"/>
    </location>
</feature>
<feature type="repeat" description="ANK" evidence="6">
    <location>
        <begin position="813"/>
        <end position="845"/>
    </location>
</feature>
<protein>
    <recommendedName>
        <fullName evidence="8">ZZ-type domain-containing protein</fullName>
    </recommendedName>
</protein>
<dbReference type="RefSeq" id="XP_018665942.2">
    <property type="nucleotide sequence ID" value="XM_018801110.2"/>
</dbReference>
<dbReference type="InterPro" id="IPR038305">
    <property type="entry name" value="HeLo_sf"/>
</dbReference>
<feature type="repeat" description="ANK" evidence="6">
    <location>
        <begin position="980"/>
        <end position="1012"/>
    </location>
</feature>
<dbReference type="InterPro" id="IPR027417">
    <property type="entry name" value="P-loop_NTPase"/>
</dbReference>
<keyword evidence="3" id="KW-0863">Zinc-finger</keyword>